<dbReference type="Pfam" id="PF13822">
    <property type="entry name" value="ACC_epsilon"/>
    <property type="match status" value="1"/>
</dbReference>
<accession>A0ABP6ZEU1</accession>
<keyword evidence="2" id="KW-1185">Reference proteome</keyword>
<gene>
    <name evidence="1" type="ORF">GCM10022236_05980</name>
</gene>
<comment type="caution">
    <text evidence="1">The sequence shown here is derived from an EMBL/GenBank/DDBJ whole genome shotgun (WGS) entry which is preliminary data.</text>
</comment>
<reference evidence="2" key="1">
    <citation type="journal article" date="2019" name="Int. J. Syst. Evol. Microbiol.">
        <title>The Global Catalogue of Microorganisms (GCM) 10K type strain sequencing project: providing services to taxonomists for standard genome sequencing and annotation.</title>
        <authorList>
            <consortium name="The Broad Institute Genomics Platform"/>
            <consortium name="The Broad Institute Genome Sequencing Center for Infectious Disease"/>
            <person name="Wu L."/>
            <person name="Ma J."/>
        </authorList>
    </citation>
    <scope>NUCLEOTIDE SEQUENCE [LARGE SCALE GENOMIC DNA]</scope>
    <source>
        <strain evidence="2">JCM 16929</strain>
    </source>
</reference>
<dbReference type="Proteomes" id="UP001501490">
    <property type="component" value="Unassembled WGS sequence"/>
</dbReference>
<name>A0ABP6ZEU1_9ACTN</name>
<dbReference type="RefSeq" id="WP_344801597.1">
    <property type="nucleotide sequence ID" value="NZ_BAABAB010000005.1"/>
</dbReference>
<protein>
    <submittedName>
        <fullName evidence="1">Acyl-CoA carboxylase subunit epsilon</fullName>
    </submittedName>
</protein>
<dbReference type="InterPro" id="IPR032716">
    <property type="entry name" value="ACC_epsilon"/>
</dbReference>
<sequence length="77" mass="8054">MTPSTADPDGAPVISVVRGNPTPEEIAAVVLVLTAGRAEEAATRSPSPTGQWAAYWRSLRTPIAPGPGSWRQSGRTQ</sequence>
<evidence type="ECO:0000313" key="2">
    <source>
        <dbReference type="Proteomes" id="UP001501490"/>
    </source>
</evidence>
<organism evidence="1 2">
    <name type="scientific">Microlunatus ginsengisoli</name>
    <dbReference type="NCBI Taxonomy" id="363863"/>
    <lineage>
        <taxon>Bacteria</taxon>
        <taxon>Bacillati</taxon>
        <taxon>Actinomycetota</taxon>
        <taxon>Actinomycetes</taxon>
        <taxon>Propionibacteriales</taxon>
        <taxon>Propionibacteriaceae</taxon>
        <taxon>Microlunatus</taxon>
    </lineage>
</organism>
<evidence type="ECO:0000313" key="1">
    <source>
        <dbReference type="EMBL" id="GAA3606979.1"/>
    </source>
</evidence>
<dbReference type="EMBL" id="BAABAB010000005">
    <property type="protein sequence ID" value="GAA3606979.1"/>
    <property type="molecule type" value="Genomic_DNA"/>
</dbReference>
<proteinExistence type="predicted"/>